<feature type="region of interest" description="Disordered" evidence="1">
    <location>
        <begin position="952"/>
        <end position="983"/>
    </location>
</feature>
<feature type="domain" description="SpaA-like prealbumin fold" evidence="4">
    <location>
        <begin position="1211"/>
        <end position="1320"/>
    </location>
</feature>
<gene>
    <name evidence="5" type="ORF">B1400_0971</name>
</gene>
<dbReference type="SUPFAM" id="SSF49401">
    <property type="entry name" value="Bacterial adhesins"/>
    <property type="match status" value="1"/>
</dbReference>
<evidence type="ECO:0000313" key="6">
    <source>
        <dbReference type="Proteomes" id="UP000217986"/>
    </source>
</evidence>
<feature type="transmembrane region" description="Helical" evidence="2">
    <location>
        <begin position="1521"/>
        <end position="1539"/>
    </location>
</feature>
<keyword evidence="2" id="KW-0472">Membrane</keyword>
<reference evidence="5 6" key="1">
    <citation type="journal article" date="2017" name="ISME J.">
        <title>Unveiling bifidobacterial biogeography across the mammalian branch of the tree of life.</title>
        <authorList>
            <person name="Milani C."/>
            <person name="Mangifesta M."/>
            <person name="Mancabelli L."/>
            <person name="Lugli G.A."/>
            <person name="James K."/>
            <person name="Duranti S."/>
            <person name="Turroni F."/>
            <person name="Ferrario C."/>
            <person name="Ossiprandi M.C."/>
            <person name="van Sinderen D."/>
            <person name="Ventura M."/>
        </authorList>
    </citation>
    <scope>NUCLEOTIDE SEQUENCE [LARGE SCALE GENOMIC DNA]</scope>
    <source>
        <strain evidence="5 6">70</strain>
    </source>
</reference>
<feature type="domain" description="Collagen binding" evidence="3">
    <location>
        <begin position="386"/>
        <end position="493"/>
    </location>
</feature>
<feature type="region of interest" description="Disordered" evidence="1">
    <location>
        <begin position="501"/>
        <end position="531"/>
    </location>
</feature>
<keyword evidence="2" id="KW-1133">Transmembrane helix</keyword>
<accession>A0A2A2EKA3</accession>
<proteinExistence type="predicted"/>
<dbReference type="Pfam" id="PF05737">
    <property type="entry name" value="Collagen_bind"/>
    <property type="match status" value="1"/>
</dbReference>
<dbReference type="Gene3D" id="2.60.40.740">
    <property type="match status" value="1"/>
</dbReference>
<dbReference type="InterPro" id="IPR008456">
    <property type="entry name" value="Collagen-bd_dom"/>
</dbReference>
<keyword evidence="6" id="KW-1185">Reference proteome</keyword>
<evidence type="ECO:0000313" key="5">
    <source>
        <dbReference type="EMBL" id="PAU69338.1"/>
    </source>
</evidence>
<dbReference type="RefSeq" id="WP_095613330.1">
    <property type="nucleotide sequence ID" value="NZ_MVOG01000015.1"/>
</dbReference>
<dbReference type="GO" id="GO:0005975">
    <property type="term" value="P:carbohydrate metabolic process"/>
    <property type="evidence" value="ECO:0007669"/>
    <property type="project" value="UniProtKB-ARBA"/>
</dbReference>
<evidence type="ECO:0000259" key="3">
    <source>
        <dbReference type="Pfam" id="PF05737"/>
    </source>
</evidence>
<dbReference type="Gene3D" id="2.60.40.10">
    <property type="entry name" value="Immunoglobulins"/>
    <property type="match status" value="2"/>
</dbReference>
<comment type="caution">
    <text evidence="5">The sequence shown here is derived from an EMBL/GenBank/DDBJ whole genome shotgun (WGS) entry which is preliminary data.</text>
</comment>
<keyword evidence="2" id="KW-0812">Transmembrane</keyword>
<sequence length="1554" mass="171372">MKYGRHVYARRRHTGALMRLQACGAAIVALTLVCIMSVLPRAAFADGYEQADADTIRAATVELTATVLEPNGSQTKKTFKNDELKNTVPNVVPNTDLEFFLDVHLKDNAVVASDGKHLSWEYAVPVPPSVVANQFDEPQIVTEGDQEVATITLVKKDDGTCALRVKYNEEYAQDKDHDYFFSYNLRVNYRDEALEEGNDRGWEFPGTGVTIKVDHTPWKVTGDKNCAWVGRSETDLTCTVKLETEGDVDNFRFWDVAGSDLNMDRDSVQVKYLYNAKNEDAAKEAASQLQSKINPIPDSDTGESAGMTLPKGAYEITYKASITNGAQADANDGDKYQSAKNTAHWKWQDGEGESSYVPSKRNWNYNWVSKNGWVEDSSKWYAEGSEQKREIKWTVDVNNGGDRADINGRQLTDTVQDGHEIDPDTVTIRAWDENNQEIDPAGVQIVVNDDRKGFSIDFSSGDPNYNKYQIEYKTVPTDSDEHPVSKYSNKAEVCGLTECKTATKDVDRPSKPNPDPGSDPGPEPDPEPPLNLDLIEKSVGSATKIRNTNVYSVPWTIEYTPPAEGNVTELHLYEDWVNGVSDGNTQHMWYSKDYLDLKVSVYNIKNDANCSEGNPNCWTEIPSDELFVSAADKKKGQSGKGYPNEYYDVRESYYDDEYHRGQGRELPGGTDFPEGYFRGEADRNADDTYALHDGAPAFTFSYLHKQIKDAEGNEILNLDSPNPFSHKMRITYNTLCDGTPDVYINYAKFHYRVNDKIADEVESATIPFVGDVIGGKTVDAENDGETWWNNQANCDEGDDGYCHVHWRVWGNGKKSWWSVRYLYDDDGNVKFYEELPGISGVYELPESITMTDTLPEGWELDTDKPIFGRFVSMGDYATEDELEAAGLDLDLKGWLPIAEGDKRGALPQQTATFDFSGDGKSCDSDVACATYTVQAGKVVFTVPNDGSLTAWKTERVGDASPDSTTDGGPNRYDRPSTPLGPPIAKQGHSIIVYEFDTKISKVELRKQGMIDGSRFTYTNNANVQIGEHSSDVTGDVFVQQGEAPNLNKWVDGTGNNQVKYVVEINLTQQSQLPEGTVLTLTDTLHSSNAAYVQSSFRLSTNSGSWDEVTYPEGKDHFEVSFGHAAGSNLPTATIKLPIDGMRSNSMDQNSGQPLYKQKPLRLNYTVQLRGIPGQDIDLRNTVSFRGQLDGSASTNRTVQITKTDADAGASGSVTLKKVVDGDSSQKLSGATFKVCPVNLNAAPSKEWTADRRTECSEDPRTGVTDSLGRLVFHHGDGTDVESELYQFNENQLYVAWETQAPSGYAVNTTPQFFYVKNGRASDFDTKTRAMAAYADQHNLYVWDSGFQVADGLTSFMFGKVGADKVTQGTYKDPNDPTAEELPTYVTTDESYLAASEWTLAKKDGSAEMAIVDGGDERSENGVIKQLKDHDTRDGRIEVHGVPTDEYALVETKAPTGYVAEAQKRYALTIGADGKVTWSGDATPHAVTDGKGMPTGEWVIGNAKEEETGVELPSAGGFGTHFAAFGFALIAAAMCLAVVAQKNRKPGAHAATRSR</sequence>
<feature type="domain" description="SpaA-like prealbumin fold" evidence="4">
    <location>
        <begin position="1391"/>
        <end position="1477"/>
    </location>
</feature>
<dbReference type="EMBL" id="MVOG01000015">
    <property type="protein sequence ID" value="PAU69338.1"/>
    <property type="molecule type" value="Genomic_DNA"/>
</dbReference>
<evidence type="ECO:0000259" key="4">
    <source>
        <dbReference type="Pfam" id="PF17802"/>
    </source>
</evidence>
<protein>
    <recommendedName>
        <fullName evidence="7">Prealbumin-like fold domain-containing protein</fullName>
    </recommendedName>
</protein>
<dbReference type="Proteomes" id="UP000217986">
    <property type="component" value="Unassembled WGS sequence"/>
</dbReference>
<evidence type="ECO:0000256" key="1">
    <source>
        <dbReference type="SAM" id="MobiDB-lite"/>
    </source>
</evidence>
<dbReference type="GO" id="GO:0005518">
    <property type="term" value="F:collagen binding"/>
    <property type="evidence" value="ECO:0007669"/>
    <property type="project" value="InterPro"/>
</dbReference>
<dbReference type="OrthoDB" id="134475at2"/>
<feature type="compositionally biased region" description="Pro residues" evidence="1">
    <location>
        <begin position="511"/>
        <end position="529"/>
    </location>
</feature>
<evidence type="ECO:0008006" key="7">
    <source>
        <dbReference type="Google" id="ProtNLM"/>
    </source>
</evidence>
<organism evidence="5 6">
    <name type="scientific">Bifidobacterium italicum</name>
    <dbReference type="NCBI Taxonomy" id="1960968"/>
    <lineage>
        <taxon>Bacteria</taxon>
        <taxon>Bacillati</taxon>
        <taxon>Actinomycetota</taxon>
        <taxon>Actinomycetes</taxon>
        <taxon>Bifidobacteriales</taxon>
        <taxon>Bifidobacteriaceae</taxon>
        <taxon>Bifidobacterium</taxon>
    </lineage>
</organism>
<dbReference type="InterPro" id="IPR041033">
    <property type="entry name" value="SpaA_PFL_dom_1"/>
</dbReference>
<dbReference type="Pfam" id="PF17802">
    <property type="entry name" value="SpaA"/>
    <property type="match status" value="2"/>
</dbReference>
<name>A0A2A2EKA3_9BIFI</name>
<dbReference type="InterPro" id="IPR013783">
    <property type="entry name" value="Ig-like_fold"/>
</dbReference>
<feature type="compositionally biased region" description="Basic and acidic residues" evidence="1">
    <location>
        <begin position="501"/>
        <end position="510"/>
    </location>
</feature>
<evidence type="ECO:0000256" key="2">
    <source>
        <dbReference type="SAM" id="Phobius"/>
    </source>
</evidence>
<dbReference type="InterPro" id="IPR008966">
    <property type="entry name" value="Adhesion_dom_sf"/>
</dbReference>